<reference evidence="3 4" key="1">
    <citation type="submission" date="2011-09" db="EMBL/GenBank/DDBJ databases">
        <authorList>
            <consortium name="US DOE Joint Genome Institute (JGI-PGF)"/>
            <person name="Lucas S."/>
            <person name="Han J."/>
            <person name="Lapidus A."/>
            <person name="Cheng J.-F."/>
            <person name="Goodwin L."/>
            <person name="Pitluck S."/>
            <person name="Peters L."/>
            <person name="Land M.L."/>
            <person name="Hauser L."/>
            <person name="Brambilla E."/>
            <person name="Klenk H.-P."/>
            <person name="Woyke T.J."/>
        </authorList>
    </citation>
    <scope>NUCLEOTIDE SEQUENCE [LARGE SCALE GENOMIC DNA]</scope>
    <source>
        <strain evidence="3 4">K62</strain>
    </source>
</reference>
<accession>I1CX13</accession>
<dbReference type="eggNOG" id="ENOG5033UB3">
    <property type="taxonomic scope" value="Bacteria"/>
</dbReference>
<keyword evidence="2" id="KW-1133">Transmembrane helix</keyword>
<keyword evidence="4" id="KW-1185">Reference proteome</keyword>
<evidence type="ECO:0000313" key="4">
    <source>
        <dbReference type="Proteomes" id="UP000005087"/>
    </source>
</evidence>
<dbReference type="RefSeq" id="WP_005461081.1">
    <property type="nucleotide sequence ID" value="NZ_CM001484.1"/>
</dbReference>
<evidence type="ECO:0000256" key="2">
    <source>
        <dbReference type="SAM" id="Phobius"/>
    </source>
</evidence>
<feature type="region of interest" description="Disordered" evidence="1">
    <location>
        <begin position="137"/>
        <end position="158"/>
    </location>
</feature>
<name>I1CX13_9PSEU</name>
<feature type="transmembrane region" description="Helical" evidence="2">
    <location>
        <begin position="46"/>
        <end position="67"/>
    </location>
</feature>
<dbReference type="OrthoDB" id="3693726at2"/>
<dbReference type="AlphaFoldDB" id="I1CX13"/>
<evidence type="ECO:0000256" key="1">
    <source>
        <dbReference type="SAM" id="MobiDB-lite"/>
    </source>
</evidence>
<dbReference type="EMBL" id="CM001484">
    <property type="protein sequence ID" value="EIE97237.1"/>
    <property type="molecule type" value="Genomic_DNA"/>
</dbReference>
<dbReference type="HOGENOM" id="CLU_136796_0_0_11"/>
<gene>
    <name evidence="3" type="ORF">SacglDRAFT_00281</name>
</gene>
<feature type="transmembrane region" description="Helical" evidence="2">
    <location>
        <begin position="6"/>
        <end position="25"/>
    </location>
</feature>
<keyword evidence="2" id="KW-0812">Transmembrane</keyword>
<evidence type="ECO:0000313" key="3">
    <source>
        <dbReference type="EMBL" id="EIE97237.1"/>
    </source>
</evidence>
<feature type="transmembrane region" description="Helical" evidence="2">
    <location>
        <begin position="79"/>
        <end position="100"/>
    </location>
</feature>
<protein>
    <submittedName>
        <fullName evidence="3">Uncharacterized protein</fullName>
    </submittedName>
</protein>
<sequence length="158" mass="17084">MGTDAYLAFIALGLIMIVVDGQMLYHSGKRYLSDVDSEGDSVHSMAKLVTVLFHLVMFGFLALLSVLSFDFGGNVLRAIIGNLGILLLLLALVHAVTMAVMSQMHEARVVDERYARLSPPRTTTSTNIQLQRSALVTPVSGQPGGDPRLSPSIEDQVN</sequence>
<dbReference type="Proteomes" id="UP000005087">
    <property type="component" value="Chromosome"/>
</dbReference>
<reference evidence="4" key="2">
    <citation type="submission" date="2012-01" db="EMBL/GenBank/DDBJ databases">
        <title>Noncontiguous Finished sequence of chromosome of Saccharomonospora glauca K62.</title>
        <authorList>
            <consortium name="US DOE Joint Genome Institute"/>
            <person name="Lucas S."/>
            <person name="Han J."/>
            <person name="Lapidus A."/>
            <person name="Cheng J.-F."/>
            <person name="Goodwin L."/>
            <person name="Pitluck S."/>
            <person name="Peters L."/>
            <person name="Mikhailova N."/>
            <person name="Held B."/>
            <person name="Detter J.C."/>
            <person name="Han C."/>
            <person name="Tapia R."/>
            <person name="Land M."/>
            <person name="Hauser L."/>
            <person name="Kyrpides N."/>
            <person name="Ivanova N."/>
            <person name="Pagani I."/>
            <person name="Brambilla E.-M."/>
            <person name="Klenk H.-P."/>
            <person name="Woyke T."/>
        </authorList>
    </citation>
    <scope>NUCLEOTIDE SEQUENCE [LARGE SCALE GENOMIC DNA]</scope>
    <source>
        <strain evidence="4">K62</strain>
    </source>
</reference>
<proteinExistence type="predicted"/>
<dbReference type="STRING" id="928724.SacglDRAFT_00281"/>
<keyword evidence="2" id="KW-0472">Membrane</keyword>
<organism evidence="3 4">
    <name type="scientific">Saccharomonospora glauca K62</name>
    <dbReference type="NCBI Taxonomy" id="928724"/>
    <lineage>
        <taxon>Bacteria</taxon>
        <taxon>Bacillati</taxon>
        <taxon>Actinomycetota</taxon>
        <taxon>Actinomycetes</taxon>
        <taxon>Pseudonocardiales</taxon>
        <taxon>Pseudonocardiaceae</taxon>
        <taxon>Saccharomonospora</taxon>
    </lineage>
</organism>